<protein>
    <recommendedName>
        <fullName evidence="4">Ketoreductase domain-containing protein</fullName>
    </recommendedName>
</protein>
<dbReference type="AlphaFoldDB" id="A0A0H5A2V7"/>
<dbReference type="SUPFAM" id="SSF51735">
    <property type="entry name" value="NAD(P)-binding Rossmann-fold domains"/>
    <property type="match status" value="1"/>
</dbReference>
<dbReference type="OrthoDB" id="9810734at2"/>
<dbReference type="InterPro" id="IPR020904">
    <property type="entry name" value="Sc_DH/Rdtase_CS"/>
</dbReference>
<dbReference type="InterPro" id="IPR002347">
    <property type="entry name" value="SDR_fam"/>
</dbReference>
<dbReference type="InterPro" id="IPR036291">
    <property type="entry name" value="NAD(P)-bd_dom_sf"/>
</dbReference>
<evidence type="ECO:0000256" key="3">
    <source>
        <dbReference type="RuleBase" id="RU000363"/>
    </source>
</evidence>
<dbReference type="CDD" id="cd05374">
    <property type="entry name" value="17beta-HSD-like_SDR_c"/>
    <property type="match status" value="1"/>
</dbReference>
<dbReference type="PANTHER" id="PTHR44169">
    <property type="entry name" value="NADPH-DEPENDENT 1-ACYLDIHYDROXYACETONE PHOSPHATE REDUCTASE"/>
    <property type="match status" value="1"/>
</dbReference>
<evidence type="ECO:0000256" key="2">
    <source>
        <dbReference type="ARBA" id="ARBA00023002"/>
    </source>
</evidence>
<evidence type="ECO:0000313" key="5">
    <source>
        <dbReference type="EMBL" id="AKS05141.1"/>
    </source>
</evidence>
<sequence length="283" mass="30505">MKKPSSVILITGCSSGIGFALAKAFHKEGHIVYATARGLDSLNSLASSGIRVLALDVVDPVSIAAAAETVSKQCGRLDVLVNNAGYGQGGAVIDLPPEALRDQFETNVIAPVQVIRAFIPLMLSQQKGRIVNIGSVSGVVTTPFAGAYCASKAALHALSEALRMELAPFGIKVITLQPGKVASNVRERARERVIFPADSIYAPFQEHLENRARFSEQGAMPAEEFARRVLPALLTDVAPLIIREGPLSVRMPFLMRWLPRRLFDRGIRQLFGLSSKRSSKTSS</sequence>
<organism evidence="5 6">
    <name type="scientific">Pseudomonas trivialis</name>
    <dbReference type="NCBI Taxonomy" id="200450"/>
    <lineage>
        <taxon>Bacteria</taxon>
        <taxon>Pseudomonadati</taxon>
        <taxon>Pseudomonadota</taxon>
        <taxon>Gammaproteobacteria</taxon>
        <taxon>Pseudomonadales</taxon>
        <taxon>Pseudomonadaceae</taxon>
        <taxon>Pseudomonas</taxon>
    </lineage>
</organism>
<feature type="domain" description="Ketoreductase" evidence="4">
    <location>
        <begin position="6"/>
        <end position="177"/>
    </location>
</feature>
<comment type="similarity">
    <text evidence="1 3">Belongs to the short-chain dehydrogenases/reductases (SDR) family.</text>
</comment>
<reference evidence="5 6" key="1">
    <citation type="journal article" date="2015" name="Genome Announc.">
        <title>Complete Genome Sequence of the Rhizobacterium Pseudomonas trivialis Strain IHBB745 with Multiple Plant Growth-Promoting Activities and Tolerance to Desiccation and Alkalinity.</title>
        <authorList>
            <person name="Gulati A."/>
            <person name="Swarnkar M.K."/>
            <person name="Vyas P."/>
            <person name="Rahi P."/>
            <person name="Thakur R."/>
            <person name="Thakur N."/>
            <person name="Singh A.K."/>
        </authorList>
    </citation>
    <scope>NUCLEOTIDE SEQUENCE [LARGE SCALE GENOMIC DNA]</scope>
    <source>
        <strain evidence="6">745</strain>
    </source>
</reference>
<dbReference type="PROSITE" id="PS00061">
    <property type="entry name" value="ADH_SHORT"/>
    <property type="match status" value="1"/>
</dbReference>
<keyword evidence="2" id="KW-0560">Oxidoreductase</keyword>
<dbReference type="EMBL" id="CP011507">
    <property type="protein sequence ID" value="AKS05141.1"/>
    <property type="molecule type" value="Genomic_DNA"/>
</dbReference>
<name>A0A0H5A2V7_9PSED</name>
<dbReference type="Pfam" id="PF00106">
    <property type="entry name" value="adh_short"/>
    <property type="match status" value="1"/>
</dbReference>
<dbReference type="SMART" id="SM00822">
    <property type="entry name" value="PKS_KR"/>
    <property type="match status" value="1"/>
</dbReference>
<dbReference type="InterPro" id="IPR057326">
    <property type="entry name" value="KR_dom"/>
</dbReference>
<dbReference type="PANTHER" id="PTHR44169:SF6">
    <property type="entry name" value="NADPH-DEPENDENT 1-ACYLDIHYDROXYACETONE PHOSPHATE REDUCTASE"/>
    <property type="match status" value="1"/>
</dbReference>
<dbReference type="PRINTS" id="PR00080">
    <property type="entry name" value="SDRFAMILY"/>
</dbReference>
<reference evidence="6" key="2">
    <citation type="submission" date="2015-05" db="EMBL/GenBank/DDBJ databases">
        <authorList>
            <person name="Swarnkar M.K."/>
            <person name="Vyas P."/>
            <person name="Rahi P."/>
            <person name="Thakur R."/>
            <person name="Thakur N."/>
            <person name="Singh A.K."/>
            <person name="Gulati A."/>
        </authorList>
    </citation>
    <scope>NUCLEOTIDE SEQUENCE [LARGE SCALE GENOMIC DNA]</scope>
    <source>
        <strain evidence="6">745</strain>
    </source>
</reference>
<evidence type="ECO:0000313" key="6">
    <source>
        <dbReference type="Proteomes" id="UP000036608"/>
    </source>
</evidence>
<dbReference type="Gene3D" id="3.40.50.720">
    <property type="entry name" value="NAD(P)-binding Rossmann-like Domain"/>
    <property type="match status" value="1"/>
</dbReference>
<dbReference type="GO" id="GO:0016491">
    <property type="term" value="F:oxidoreductase activity"/>
    <property type="evidence" value="ECO:0007669"/>
    <property type="project" value="UniProtKB-KW"/>
</dbReference>
<dbReference type="PATRIC" id="fig|200450.3.peg.659"/>
<dbReference type="Proteomes" id="UP000036608">
    <property type="component" value="Chromosome"/>
</dbReference>
<dbReference type="RefSeq" id="WP_049708877.1">
    <property type="nucleotide sequence ID" value="NZ_CP011507.1"/>
</dbReference>
<evidence type="ECO:0000259" key="4">
    <source>
        <dbReference type="SMART" id="SM00822"/>
    </source>
</evidence>
<dbReference type="PRINTS" id="PR00081">
    <property type="entry name" value="GDHRDH"/>
</dbReference>
<dbReference type="KEGG" id="ptv:AA957_03110"/>
<evidence type="ECO:0000256" key="1">
    <source>
        <dbReference type="ARBA" id="ARBA00006484"/>
    </source>
</evidence>
<proteinExistence type="inferred from homology"/>
<accession>A0A0H5A2V7</accession>
<gene>
    <name evidence="5" type="ORF">AA957_03110</name>
</gene>